<dbReference type="GO" id="GO:0006357">
    <property type="term" value="P:regulation of transcription by RNA polymerase II"/>
    <property type="evidence" value="ECO:0007669"/>
    <property type="project" value="TreeGrafter"/>
</dbReference>
<evidence type="ECO:0000256" key="1">
    <source>
        <dbReference type="ARBA" id="ARBA00004123"/>
    </source>
</evidence>
<dbReference type="InterPro" id="IPR001841">
    <property type="entry name" value="Znf_RING"/>
</dbReference>
<dbReference type="InterPro" id="IPR017956">
    <property type="entry name" value="AT_hook_DNA-bd_motif"/>
</dbReference>
<dbReference type="GO" id="GO:0003712">
    <property type="term" value="F:transcription coregulator activity"/>
    <property type="evidence" value="ECO:0007669"/>
    <property type="project" value="TreeGrafter"/>
</dbReference>
<dbReference type="GO" id="GO:0031490">
    <property type="term" value="F:chromatin DNA binding"/>
    <property type="evidence" value="ECO:0007669"/>
    <property type="project" value="TreeGrafter"/>
</dbReference>
<feature type="compositionally biased region" description="Basic and acidic residues" evidence="6">
    <location>
        <begin position="110"/>
        <end position="129"/>
    </location>
</feature>
<dbReference type="PANTHER" id="PTHR12549:SF38">
    <property type="entry name" value="JMJC DOMAIN-CONTAINING HISTONE DEMETHYLASE 2, ISOFORM A"/>
    <property type="match status" value="1"/>
</dbReference>
<dbReference type="GO" id="GO:0008270">
    <property type="term" value="F:zinc ion binding"/>
    <property type="evidence" value="ECO:0007669"/>
    <property type="project" value="UniProtKB-KW"/>
</dbReference>
<evidence type="ECO:0000313" key="9">
    <source>
        <dbReference type="Proteomes" id="UP001454036"/>
    </source>
</evidence>
<accession>A0AAV3R4I5</accession>
<gene>
    <name evidence="8" type="ORF">LIER_24260</name>
</gene>
<keyword evidence="3" id="KW-0479">Metal-binding</keyword>
<dbReference type="PROSITE" id="PS50089">
    <property type="entry name" value="ZF_RING_2"/>
    <property type="match status" value="1"/>
</dbReference>
<keyword evidence="9" id="KW-1185">Reference proteome</keyword>
<dbReference type="InterPro" id="IPR003347">
    <property type="entry name" value="JmjC_dom"/>
</dbReference>
<evidence type="ECO:0000313" key="8">
    <source>
        <dbReference type="EMBL" id="GAA0169877.1"/>
    </source>
</evidence>
<keyword evidence="4" id="KW-0539">Nucleus</keyword>
<feature type="region of interest" description="Disordered" evidence="6">
    <location>
        <begin position="488"/>
        <end position="522"/>
    </location>
</feature>
<dbReference type="InterPro" id="IPR045109">
    <property type="entry name" value="LSDs-like"/>
</dbReference>
<dbReference type="SUPFAM" id="SSF51197">
    <property type="entry name" value="Clavaminate synthase-like"/>
    <property type="match status" value="1"/>
</dbReference>
<feature type="compositionally biased region" description="Basic and acidic residues" evidence="6">
    <location>
        <begin position="144"/>
        <end position="157"/>
    </location>
</feature>
<feature type="compositionally biased region" description="Basic and acidic residues" evidence="6">
    <location>
        <begin position="80"/>
        <end position="100"/>
    </location>
</feature>
<comment type="subcellular location">
    <subcellularLocation>
        <location evidence="1">Nucleus</location>
    </subcellularLocation>
</comment>
<dbReference type="SMART" id="SM00384">
    <property type="entry name" value="AT_hook"/>
    <property type="match status" value="5"/>
</dbReference>
<dbReference type="GO" id="GO:0032454">
    <property type="term" value="F:histone H3K9 demethylase activity"/>
    <property type="evidence" value="ECO:0007669"/>
    <property type="project" value="InterPro"/>
</dbReference>
<dbReference type="AlphaFoldDB" id="A0AAV3R4I5"/>
<feature type="domain" description="RING-type" evidence="7">
    <location>
        <begin position="622"/>
        <end position="666"/>
    </location>
</feature>
<feature type="region of interest" description="Disordered" evidence="6">
    <location>
        <begin position="75"/>
        <end position="195"/>
    </location>
</feature>
<dbReference type="Proteomes" id="UP001454036">
    <property type="component" value="Unassembled WGS sequence"/>
</dbReference>
<evidence type="ECO:0000256" key="3">
    <source>
        <dbReference type="ARBA" id="ARBA00022723"/>
    </source>
</evidence>
<dbReference type="GO" id="GO:0000118">
    <property type="term" value="C:histone deacetylase complex"/>
    <property type="evidence" value="ECO:0007669"/>
    <property type="project" value="TreeGrafter"/>
</dbReference>
<evidence type="ECO:0000256" key="5">
    <source>
        <dbReference type="PROSITE-ProRule" id="PRU00175"/>
    </source>
</evidence>
<organism evidence="8 9">
    <name type="scientific">Lithospermum erythrorhizon</name>
    <name type="common">Purple gromwell</name>
    <name type="synonym">Lithospermum officinale var. erythrorhizon</name>
    <dbReference type="NCBI Taxonomy" id="34254"/>
    <lineage>
        <taxon>Eukaryota</taxon>
        <taxon>Viridiplantae</taxon>
        <taxon>Streptophyta</taxon>
        <taxon>Embryophyta</taxon>
        <taxon>Tracheophyta</taxon>
        <taxon>Spermatophyta</taxon>
        <taxon>Magnoliopsida</taxon>
        <taxon>eudicotyledons</taxon>
        <taxon>Gunneridae</taxon>
        <taxon>Pentapetalae</taxon>
        <taxon>asterids</taxon>
        <taxon>lamiids</taxon>
        <taxon>Boraginales</taxon>
        <taxon>Boraginaceae</taxon>
        <taxon>Boraginoideae</taxon>
        <taxon>Lithospermeae</taxon>
        <taxon>Lithospermum</taxon>
    </lineage>
</organism>
<keyword evidence="5" id="KW-0862">Zinc</keyword>
<dbReference type="Gene3D" id="2.60.120.650">
    <property type="entry name" value="Cupin"/>
    <property type="match status" value="1"/>
</dbReference>
<name>A0AAV3R4I5_LITER</name>
<evidence type="ECO:0000256" key="2">
    <source>
        <dbReference type="ARBA" id="ARBA00006801"/>
    </source>
</evidence>
<feature type="compositionally biased region" description="Basic and acidic residues" evidence="6">
    <location>
        <begin position="507"/>
        <end position="522"/>
    </location>
</feature>
<feature type="compositionally biased region" description="Basic residues" evidence="6">
    <location>
        <begin position="331"/>
        <end position="348"/>
    </location>
</feature>
<proteinExistence type="inferred from homology"/>
<feature type="region of interest" description="Disordered" evidence="6">
    <location>
        <begin position="331"/>
        <end position="353"/>
    </location>
</feature>
<feature type="compositionally biased region" description="Basic and acidic residues" evidence="6">
    <location>
        <begin position="271"/>
        <end position="290"/>
    </location>
</feature>
<dbReference type="EMBL" id="BAABME010007007">
    <property type="protein sequence ID" value="GAA0169877.1"/>
    <property type="molecule type" value="Genomic_DNA"/>
</dbReference>
<comment type="caution">
    <text evidence="8">The sequence shown here is derived from an EMBL/GenBank/DDBJ whole genome shotgun (WGS) entry which is preliminary data.</text>
</comment>
<evidence type="ECO:0000259" key="7">
    <source>
        <dbReference type="PROSITE" id="PS50089"/>
    </source>
</evidence>
<reference evidence="8 9" key="1">
    <citation type="submission" date="2024-01" db="EMBL/GenBank/DDBJ databases">
        <title>The complete chloroplast genome sequence of Lithospermum erythrorhizon: insights into the phylogenetic relationship among Boraginaceae species and the maternal lineages of purple gromwells.</title>
        <authorList>
            <person name="Okada T."/>
            <person name="Watanabe K."/>
        </authorList>
    </citation>
    <scope>NUCLEOTIDE SEQUENCE [LARGE SCALE GENOMIC DNA]</scope>
</reference>
<dbReference type="GO" id="GO:0000785">
    <property type="term" value="C:chromatin"/>
    <property type="evidence" value="ECO:0007669"/>
    <property type="project" value="TreeGrafter"/>
</dbReference>
<feature type="region of interest" description="Disordered" evidence="6">
    <location>
        <begin position="266"/>
        <end position="291"/>
    </location>
</feature>
<feature type="compositionally biased region" description="Basic residues" evidence="6">
    <location>
        <begin position="497"/>
        <end position="506"/>
    </location>
</feature>
<comment type="similarity">
    <text evidence="2">Belongs to the JARID1 histone demethylase family.</text>
</comment>
<sequence length="1175" mass="132034">MEVAVNGSDDHGKKLCSKKNSTWFCKESALSYSGYCEKHFLWYQDYKERKKLKQKLDKEKSGAVIERKSGKILCNEGENQNEKKGGVSHSREEIKGEGGDQGHSNVVVIESKKRERPNSSKNKKDDKIYENNVETSGRNGGEIQSEKKGGVSDRGEEIQGECGEGSLIEEHSNGVVIESKKRGRPKGSKNKKYDQIYENNVENSCTNGGGIHNTCERAVIKKLGRPKSSIVKRLGSPKGTWNKKSEENGGKLDALEIIIGGGGDKIFNKSGKPEGSKNKTDEDDEGRRVGGGESCNVNDFLVDLAIKAWIPAEAEVNILNCGGDKIFKKRGRGRPKGCKDKKKRRPRGFKNIEDDDMRERDEKETCTANDVGENLATICWVPTAHEKRGVISKKAGRGMPKGGKDKKRRSVDFKNIEDDDMCDRGGQEACTLNDVGGNPPMICLAPDEHEKRAVMCKRVGRPKGSKNKRKREEIVKNARELNKRKVYRAKTSSGAIFRKKGRPKVGRPKDSKNKRKREDIVDNGRELNKREVYRVDTCSWAIVRKKGRPKDFKDKKKEDGEMLMITLDKNSGEATKVASCAQERTRTSGFGTRHKNNRKGEIQVSVPIQDNATPRVRGILLCHQCVKPNKLSVICSKCRKRFCHECIMKWYPERTEEEVQSACPFCCGNCNCKACLQMGTNLKSCHEKEDDYIRLQKLVYLLVNILPVLNHMQLEQMSELDIEACIRGVKFMEEDIIVAVVDKDDRVFCNNCKTSIVNFHRSCENLSCSYDICLTCCRELRNGIQPGGVEVDFTSDCSHKRSNECGRYPDGKTSSGSRVSVEDLPADCCVTDITRDLPNWRTNLDGSIPCPPKECGGCGSGVLELRRIFEAHLVDQLIKSAEDLTSTYQLPLASSSQRCPLCLNVASGQDVNELRRAAFRENGHDNFLYCPVAVGQRECDSEHFQIHWRKGEPVIVKNVLDLGSGLSWEPMVMRRAFKSANKKLNEEISCVKAIDCLDWCEVEIKLRQFFKGYLEGRWHKNGWPEMLKLKDWPPTNSFEDCLPRHGAEFIAMLPLLDYTHPRSGTLNLATKLPEGALKPDLGPKTYIAYGNKEELGRGDSVTKLHCDISDATLPRFFGNHYEACKYELEGEKQRLEPSCPTTVEEVGTSLVVYSTWECSSHKHLALIAANILRAI</sequence>
<dbReference type="PANTHER" id="PTHR12549">
    <property type="entry name" value="JMJC DOMAIN-CONTAINING HISTONE DEMETHYLATION PROTEIN"/>
    <property type="match status" value="1"/>
</dbReference>
<feature type="compositionally biased region" description="Basic residues" evidence="6">
    <location>
        <begin position="181"/>
        <end position="190"/>
    </location>
</feature>
<keyword evidence="5" id="KW-0863">Zinc-finger</keyword>
<evidence type="ECO:0000256" key="6">
    <source>
        <dbReference type="SAM" id="MobiDB-lite"/>
    </source>
</evidence>
<evidence type="ECO:0000256" key="4">
    <source>
        <dbReference type="ARBA" id="ARBA00023242"/>
    </source>
</evidence>
<protein>
    <submittedName>
        <fullName evidence="8">Histone modifying enzyme</fullName>
    </submittedName>
</protein>
<dbReference type="SMART" id="SM00558">
    <property type="entry name" value="JmjC"/>
    <property type="match status" value="1"/>
</dbReference>